<dbReference type="Gene3D" id="6.20.210.20">
    <property type="entry name" value="THAP domain"/>
    <property type="match status" value="1"/>
</dbReference>
<dbReference type="InterPro" id="IPR038441">
    <property type="entry name" value="THAP_Znf_sf"/>
</dbReference>
<evidence type="ECO:0000256" key="11">
    <source>
        <dbReference type="ARBA" id="ARBA00023306"/>
    </source>
</evidence>
<dbReference type="SUPFAM" id="SSF57716">
    <property type="entry name" value="Glucocorticoid receptor-like (DNA-binding domain)"/>
    <property type="match status" value="1"/>
</dbReference>
<dbReference type="Pfam" id="PF05485">
    <property type="entry name" value="THAP"/>
    <property type="match status" value="1"/>
</dbReference>
<keyword evidence="9" id="KW-0804">Transcription</keyword>
<protein>
    <recommendedName>
        <fullName evidence="14">THAP-type domain-containing protein</fullName>
    </recommendedName>
</protein>
<keyword evidence="8 12" id="KW-0238">DNA-binding</keyword>
<dbReference type="EMBL" id="OU896708">
    <property type="protein sequence ID" value="CAH1156019.1"/>
    <property type="molecule type" value="Genomic_DNA"/>
</dbReference>
<evidence type="ECO:0000256" key="5">
    <source>
        <dbReference type="ARBA" id="ARBA00022833"/>
    </source>
</evidence>
<dbReference type="SMART" id="SM00692">
    <property type="entry name" value="DM3"/>
    <property type="match status" value="1"/>
</dbReference>
<keyword evidence="16" id="KW-1185">Reference proteome</keyword>
<keyword evidence="6" id="KW-0805">Transcription regulation</keyword>
<evidence type="ECO:0000256" key="8">
    <source>
        <dbReference type="ARBA" id="ARBA00023125"/>
    </source>
</evidence>
<comment type="subcellular location">
    <subcellularLocation>
        <location evidence="1">Nucleus</location>
        <location evidence="1">Nucleoplasm</location>
    </subcellularLocation>
</comment>
<gene>
    <name evidence="15" type="ORF">PHAECO_LOCUS6390</name>
</gene>
<evidence type="ECO:0000256" key="6">
    <source>
        <dbReference type="ARBA" id="ARBA00023015"/>
    </source>
</evidence>
<keyword evidence="10" id="KW-0539">Nucleus</keyword>
<evidence type="ECO:0000256" key="4">
    <source>
        <dbReference type="ARBA" id="ARBA00022771"/>
    </source>
</evidence>
<evidence type="ECO:0000256" key="9">
    <source>
        <dbReference type="ARBA" id="ARBA00023163"/>
    </source>
</evidence>
<evidence type="ECO:0000256" key="13">
    <source>
        <dbReference type="SAM" id="MobiDB-lite"/>
    </source>
</evidence>
<dbReference type="GO" id="GO:0005654">
    <property type="term" value="C:nucleoplasm"/>
    <property type="evidence" value="ECO:0007669"/>
    <property type="project" value="UniProtKB-SubCell"/>
</dbReference>
<dbReference type="AlphaFoldDB" id="A0A9P0DN87"/>
<dbReference type="GO" id="GO:0008270">
    <property type="term" value="F:zinc ion binding"/>
    <property type="evidence" value="ECO:0007669"/>
    <property type="project" value="UniProtKB-KW"/>
</dbReference>
<keyword evidence="3" id="KW-0479">Metal-binding</keyword>
<feature type="domain" description="THAP-type" evidence="14">
    <location>
        <begin position="1"/>
        <end position="76"/>
    </location>
</feature>
<dbReference type="SMART" id="SM00980">
    <property type="entry name" value="THAP"/>
    <property type="match status" value="1"/>
</dbReference>
<sequence>MVSCVSCRVSHVAKGISFHRLPSNPDLKKTWLEFFNIIEENLPRRAHVCSQHFKEDAFDRTFQKSTLKKDSLPTILISRTINISQKGRTKKRSEKSKMVASSDVKTENEIELSDTKLELSEIPTDEIKIENKDNILDRY</sequence>
<evidence type="ECO:0000256" key="2">
    <source>
        <dbReference type="ARBA" id="ARBA00006177"/>
    </source>
</evidence>
<keyword evidence="4 12" id="KW-0863">Zinc-finger</keyword>
<proteinExistence type="inferred from homology"/>
<dbReference type="OrthoDB" id="7701410at2759"/>
<evidence type="ECO:0000256" key="7">
    <source>
        <dbReference type="ARBA" id="ARBA00023054"/>
    </source>
</evidence>
<dbReference type="PANTHER" id="PTHR46600">
    <property type="entry name" value="THAP DOMAIN-CONTAINING"/>
    <property type="match status" value="1"/>
</dbReference>
<evidence type="ECO:0000256" key="12">
    <source>
        <dbReference type="PROSITE-ProRule" id="PRU00309"/>
    </source>
</evidence>
<dbReference type="InterPro" id="IPR026516">
    <property type="entry name" value="THAP1/10"/>
</dbReference>
<dbReference type="Proteomes" id="UP001153737">
    <property type="component" value="Chromosome 2"/>
</dbReference>
<keyword evidence="11" id="KW-0131">Cell cycle</keyword>
<evidence type="ECO:0000259" key="14">
    <source>
        <dbReference type="PROSITE" id="PS50950"/>
    </source>
</evidence>
<keyword evidence="5" id="KW-0862">Zinc</keyword>
<evidence type="ECO:0000256" key="3">
    <source>
        <dbReference type="ARBA" id="ARBA00022723"/>
    </source>
</evidence>
<reference evidence="15" key="1">
    <citation type="submission" date="2022-01" db="EMBL/GenBank/DDBJ databases">
        <authorList>
            <person name="King R."/>
        </authorList>
    </citation>
    <scope>NUCLEOTIDE SEQUENCE</scope>
</reference>
<keyword evidence="7" id="KW-0175">Coiled coil</keyword>
<dbReference type="PANTHER" id="PTHR46600:SF1">
    <property type="entry name" value="THAP DOMAIN-CONTAINING PROTEIN 1"/>
    <property type="match status" value="1"/>
</dbReference>
<feature type="region of interest" description="Disordered" evidence="13">
    <location>
        <begin position="86"/>
        <end position="105"/>
    </location>
</feature>
<reference evidence="15" key="2">
    <citation type="submission" date="2022-10" db="EMBL/GenBank/DDBJ databases">
        <authorList>
            <consortium name="ENA_rothamsted_submissions"/>
            <consortium name="culmorum"/>
            <person name="King R."/>
        </authorList>
    </citation>
    <scope>NUCLEOTIDE SEQUENCE</scope>
</reference>
<evidence type="ECO:0000313" key="16">
    <source>
        <dbReference type="Proteomes" id="UP001153737"/>
    </source>
</evidence>
<name>A0A9P0DN87_PHACE</name>
<evidence type="ECO:0000256" key="1">
    <source>
        <dbReference type="ARBA" id="ARBA00004642"/>
    </source>
</evidence>
<comment type="similarity">
    <text evidence="2">Belongs to the THAP1 family.</text>
</comment>
<dbReference type="InterPro" id="IPR006612">
    <property type="entry name" value="THAP_Znf"/>
</dbReference>
<evidence type="ECO:0000313" key="15">
    <source>
        <dbReference type="EMBL" id="CAH1156019.1"/>
    </source>
</evidence>
<accession>A0A9P0DN87</accession>
<evidence type="ECO:0000256" key="10">
    <source>
        <dbReference type="ARBA" id="ARBA00023242"/>
    </source>
</evidence>
<dbReference type="PROSITE" id="PS50950">
    <property type="entry name" value="ZF_THAP"/>
    <property type="match status" value="1"/>
</dbReference>
<organism evidence="15 16">
    <name type="scientific">Phaedon cochleariae</name>
    <name type="common">Mustard beetle</name>
    <dbReference type="NCBI Taxonomy" id="80249"/>
    <lineage>
        <taxon>Eukaryota</taxon>
        <taxon>Metazoa</taxon>
        <taxon>Ecdysozoa</taxon>
        <taxon>Arthropoda</taxon>
        <taxon>Hexapoda</taxon>
        <taxon>Insecta</taxon>
        <taxon>Pterygota</taxon>
        <taxon>Neoptera</taxon>
        <taxon>Endopterygota</taxon>
        <taxon>Coleoptera</taxon>
        <taxon>Polyphaga</taxon>
        <taxon>Cucujiformia</taxon>
        <taxon>Chrysomeloidea</taxon>
        <taxon>Chrysomelidae</taxon>
        <taxon>Chrysomelinae</taxon>
        <taxon>Chrysomelini</taxon>
        <taxon>Phaedon</taxon>
    </lineage>
</organism>
<dbReference type="GO" id="GO:0043565">
    <property type="term" value="F:sequence-specific DNA binding"/>
    <property type="evidence" value="ECO:0007669"/>
    <property type="project" value="InterPro"/>
</dbReference>